<sequence>MNTSKTIKNFHKRLEDLEYKGQVINAKRLPDLRNNMETVRDQNHIPLYEDYKRYFEFEVKTDFPEVHSLFTIAKPVPQHRAIFNWRGKEFPLIIPPTYLYNKEITNEIKNILAE</sequence>
<gene>
    <name evidence="1" type="ORF">S01H1_69202</name>
</gene>
<name>X0X513_9ZZZZ</name>
<feature type="non-terminal residue" evidence="1">
    <location>
        <position position="114"/>
    </location>
</feature>
<protein>
    <submittedName>
        <fullName evidence="1">Uncharacterized protein</fullName>
    </submittedName>
</protein>
<evidence type="ECO:0000313" key="1">
    <source>
        <dbReference type="EMBL" id="GAG38105.1"/>
    </source>
</evidence>
<proteinExistence type="predicted"/>
<reference evidence="1" key="1">
    <citation type="journal article" date="2014" name="Front. Microbiol.">
        <title>High frequency of phylogenetically diverse reductive dehalogenase-homologous genes in deep subseafloor sedimentary metagenomes.</title>
        <authorList>
            <person name="Kawai M."/>
            <person name="Futagami T."/>
            <person name="Toyoda A."/>
            <person name="Takaki Y."/>
            <person name="Nishi S."/>
            <person name="Hori S."/>
            <person name="Arai W."/>
            <person name="Tsubouchi T."/>
            <person name="Morono Y."/>
            <person name="Uchiyama I."/>
            <person name="Ito T."/>
            <person name="Fujiyama A."/>
            <person name="Inagaki F."/>
            <person name="Takami H."/>
        </authorList>
    </citation>
    <scope>NUCLEOTIDE SEQUENCE</scope>
    <source>
        <strain evidence="1">Expedition CK06-06</strain>
    </source>
</reference>
<organism evidence="1">
    <name type="scientific">marine sediment metagenome</name>
    <dbReference type="NCBI Taxonomy" id="412755"/>
    <lineage>
        <taxon>unclassified sequences</taxon>
        <taxon>metagenomes</taxon>
        <taxon>ecological metagenomes</taxon>
    </lineage>
</organism>
<dbReference type="AlphaFoldDB" id="X0X513"/>
<accession>X0X513</accession>
<comment type="caution">
    <text evidence="1">The sequence shown here is derived from an EMBL/GenBank/DDBJ whole genome shotgun (WGS) entry which is preliminary data.</text>
</comment>
<dbReference type="EMBL" id="BARS01045928">
    <property type="protein sequence ID" value="GAG38105.1"/>
    <property type="molecule type" value="Genomic_DNA"/>
</dbReference>